<protein>
    <recommendedName>
        <fullName evidence="2">C2H2-type zinc finger ascomycetes domain-containing protein</fullName>
    </recommendedName>
</protein>
<name>A0A5N6L1K5_9ROSI</name>
<feature type="compositionally biased region" description="Polar residues" evidence="1">
    <location>
        <begin position="152"/>
        <end position="162"/>
    </location>
</feature>
<comment type="caution">
    <text evidence="3">The sequence shown here is derived from an EMBL/GenBank/DDBJ whole genome shotgun (WGS) entry which is preliminary data.</text>
</comment>
<proteinExistence type="predicted"/>
<dbReference type="InterPro" id="IPR057026">
    <property type="entry name" value="Znf-C2H2_ascomycetes"/>
</dbReference>
<feature type="compositionally biased region" description="Polar residues" evidence="1">
    <location>
        <begin position="11"/>
        <end position="22"/>
    </location>
</feature>
<evidence type="ECO:0000313" key="4">
    <source>
        <dbReference type="Proteomes" id="UP000327013"/>
    </source>
</evidence>
<feature type="compositionally biased region" description="Low complexity" evidence="1">
    <location>
        <begin position="112"/>
        <end position="143"/>
    </location>
</feature>
<reference evidence="3 4" key="1">
    <citation type="submission" date="2019-06" db="EMBL/GenBank/DDBJ databases">
        <title>A chromosomal-level reference genome of Carpinus fangiana (Coryloideae, Betulaceae).</title>
        <authorList>
            <person name="Yang X."/>
            <person name="Wang Z."/>
            <person name="Zhang L."/>
            <person name="Hao G."/>
            <person name="Liu J."/>
            <person name="Yang Y."/>
        </authorList>
    </citation>
    <scope>NUCLEOTIDE SEQUENCE [LARGE SCALE GENOMIC DNA]</scope>
    <source>
        <strain evidence="3">Cfa_2016G</strain>
        <tissue evidence="3">Leaf</tissue>
    </source>
</reference>
<keyword evidence="4" id="KW-1185">Reference proteome</keyword>
<dbReference type="Pfam" id="PF24537">
    <property type="entry name" value="zf-C2H2_fungi"/>
    <property type="match status" value="1"/>
</dbReference>
<evidence type="ECO:0000313" key="3">
    <source>
        <dbReference type="EMBL" id="KAB8542130.1"/>
    </source>
</evidence>
<dbReference type="OrthoDB" id="3524154at2759"/>
<feature type="region of interest" description="Disordered" evidence="1">
    <location>
        <begin position="1"/>
        <end position="208"/>
    </location>
</feature>
<dbReference type="AlphaFoldDB" id="A0A5N6L1K5"/>
<feature type="compositionally biased region" description="Basic and acidic residues" evidence="1">
    <location>
        <begin position="86"/>
        <end position="103"/>
    </location>
</feature>
<feature type="compositionally biased region" description="Low complexity" evidence="1">
    <location>
        <begin position="163"/>
        <end position="172"/>
    </location>
</feature>
<dbReference type="EMBL" id="VIBQ01000059">
    <property type="protein sequence ID" value="KAB8542130.1"/>
    <property type="molecule type" value="Genomic_DNA"/>
</dbReference>
<feature type="domain" description="C2H2-type zinc finger ascomycetes" evidence="2">
    <location>
        <begin position="200"/>
        <end position="227"/>
    </location>
</feature>
<organism evidence="3 4">
    <name type="scientific">Carpinus fangiana</name>
    <dbReference type="NCBI Taxonomy" id="176857"/>
    <lineage>
        <taxon>Eukaryota</taxon>
        <taxon>Viridiplantae</taxon>
        <taxon>Streptophyta</taxon>
        <taxon>Embryophyta</taxon>
        <taxon>Tracheophyta</taxon>
        <taxon>Spermatophyta</taxon>
        <taxon>Magnoliopsida</taxon>
        <taxon>eudicotyledons</taxon>
        <taxon>Gunneridae</taxon>
        <taxon>Pentapetalae</taxon>
        <taxon>rosids</taxon>
        <taxon>fabids</taxon>
        <taxon>Fagales</taxon>
        <taxon>Betulaceae</taxon>
        <taxon>Carpinus</taxon>
    </lineage>
</organism>
<evidence type="ECO:0000259" key="2">
    <source>
        <dbReference type="Pfam" id="PF24537"/>
    </source>
</evidence>
<sequence length="227" mass="25007">MAQAQARQAEDLSNNHTVSQDPNRPPHERLEQTSLEHREYHPAAQDQHKAERSPAGSDYQQDPKTGQKRRAMSPPSEAVLDPTLRTNDDWQRPRSGEERHDTQGSRLHPQNASSASAASSLPQNSYSSSYGVSLASSATSYSSERLAAGSYPSHNGQIDSHVQQQQAYDAQQNMSQTPPAPANNGGPPPIPHRRQTSTPGALRPSGLWICDCCPKKPKKFENEQELR</sequence>
<feature type="compositionally biased region" description="Basic and acidic residues" evidence="1">
    <location>
        <begin position="24"/>
        <end position="52"/>
    </location>
</feature>
<dbReference type="Proteomes" id="UP000327013">
    <property type="component" value="Unassembled WGS sequence"/>
</dbReference>
<gene>
    <name evidence="3" type="ORF">FH972_025593</name>
</gene>
<accession>A0A5N6L1K5</accession>
<feature type="compositionally biased region" description="Pro residues" evidence="1">
    <location>
        <begin position="178"/>
        <end position="190"/>
    </location>
</feature>
<evidence type="ECO:0000256" key="1">
    <source>
        <dbReference type="SAM" id="MobiDB-lite"/>
    </source>
</evidence>